<reference evidence="1 2" key="1">
    <citation type="submission" date="2016-10" db="EMBL/GenBank/DDBJ databases">
        <authorList>
            <person name="Varghese N."/>
            <person name="Submissions S."/>
        </authorList>
    </citation>
    <scope>NUCLEOTIDE SEQUENCE [LARGE SCALE GENOMIC DNA]</scope>
    <source>
        <strain evidence="1 2">Nl1</strain>
    </source>
</reference>
<sequence length="253" mass="28181">MNDTYTTQKLLTLRKLTRTTGEIINGQMKAYVATLTPLFRQRAVFGEYIQASGKETVKGAEQAFKELQSLYESIATVAPFHLSRELNSPLMQMTSSLELTPWEYIHTAAKDGESRTITVTCPFKSIITYTGYSPRRLRELLTNRNRNDGELQQFVLHYLAMHVVVSKQPGLAQILSTLHFPLASSQLSDFGALPITYITSSISTSLPPDGLVIESTELSGKNAFEELINVGDIENLGDPFKDRLMGTLKASQQ</sequence>
<protein>
    <recommendedName>
        <fullName evidence="3">PAS domain-containing protein</fullName>
    </recommendedName>
</protein>
<organism evidence="1 2">
    <name type="scientific">Nitrosospira multiformis</name>
    <dbReference type="NCBI Taxonomy" id="1231"/>
    <lineage>
        <taxon>Bacteria</taxon>
        <taxon>Pseudomonadati</taxon>
        <taxon>Pseudomonadota</taxon>
        <taxon>Betaproteobacteria</taxon>
        <taxon>Nitrosomonadales</taxon>
        <taxon>Nitrosomonadaceae</taxon>
        <taxon>Nitrosospira</taxon>
    </lineage>
</organism>
<dbReference type="EMBL" id="FNKY01000001">
    <property type="protein sequence ID" value="SDQ68309.1"/>
    <property type="molecule type" value="Genomic_DNA"/>
</dbReference>
<proteinExistence type="predicted"/>
<evidence type="ECO:0000313" key="2">
    <source>
        <dbReference type="Proteomes" id="UP000183471"/>
    </source>
</evidence>
<evidence type="ECO:0008006" key="3">
    <source>
        <dbReference type="Google" id="ProtNLM"/>
    </source>
</evidence>
<accession>A0ABY0TFW5</accession>
<comment type="caution">
    <text evidence="1">The sequence shown here is derived from an EMBL/GenBank/DDBJ whole genome shotgun (WGS) entry which is preliminary data.</text>
</comment>
<keyword evidence="2" id="KW-1185">Reference proteome</keyword>
<dbReference type="Proteomes" id="UP000183471">
    <property type="component" value="Unassembled WGS sequence"/>
</dbReference>
<name>A0ABY0TFW5_9PROT</name>
<dbReference type="RefSeq" id="WP_074632031.1">
    <property type="nucleotide sequence ID" value="NZ_FNKY01000001.1"/>
</dbReference>
<evidence type="ECO:0000313" key="1">
    <source>
        <dbReference type="EMBL" id="SDQ68309.1"/>
    </source>
</evidence>
<gene>
    <name evidence="1" type="ORF">SAMN05216402_1839</name>
</gene>